<gene>
    <name evidence="3" type="primary">LOC107112944</name>
</gene>
<dbReference type="Proteomes" id="UP000694871">
    <property type="component" value="Unplaced"/>
</dbReference>
<evidence type="ECO:0000256" key="1">
    <source>
        <dbReference type="SAM" id="MobiDB-lite"/>
    </source>
</evidence>
<feature type="region of interest" description="Disordered" evidence="1">
    <location>
        <begin position="1"/>
        <end position="276"/>
    </location>
</feature>
<proteinExistence type="predicted"/>
<protein>
    <submittedName>
        <fullName evidence="3">Translation initiation factor IF-2-like</fullName>
    </submittedName>
</protein>
<feature type="compositionally biased region" description="Polar residues" evidence="1">
    <location>
        <begin position="1"/>
        <end position="12"/>
    </location>
</feature>
<accession>A0ABM1K7F3</accession>
<evidence type="ECO:0000313" key="3">
    <source>
        <dbReference type="RefSeq" id="XP_015269640.1"/>
    </source>
</evidence>
<sequence length="276" mass="29224">PLAQSGCKQPSSPRRRWRNGRGIAGEAGACHHGRGGEEGRSPAWCNPRRRPHQPGGGREGRRARGGAKASGRGYIIPRRRGQEEAPRRPSQTKALSSPRHGAPLRLRRRLSPTLARGWDPPWHRCQDPNPGSSPPPTPPHAGWTFACRLPLARPPPARRKAPRTGGRRVPWKAAVGGSCAKDESPCGGMSGGSFSAEETAGLRRCARGRRPATQAPASGSPAGADPLPPAPGSLPAGRRAGLGGLPDWPLPPSRGHRRGTLLQSRAQTHGSGVHLQ</sequence>
<reference evidence="3" key="1">
    <citation type="submission" date="2025-08" db="UniProtKB">
        <authorList>
            <consortium name="RefSeq"/>
        </authorList>
    </citation>
    <scope>IDENTIFICATION</scope>
</reference>
<feature type="compositionally biased region" description="Polar residues" evidence="1">
    <location>
        <begin position="261"/>
        <end position="270"/>
    </location>
</feature>
<dbReference type="GeneID" id="107112944"/>
<feature type="compositionally biased region" description="Basic residues" evidence="1">
    <location>
        <begin position="156"/>
        <end position="170"/>
    </location>
</feature>
<feature type="compositionally biased region" description="Low complexity" evidence="1">
    <location>
        <begin position="215"/>
        <end position="225"/>
    </location>
</feature>
<feature type="non-terminal residue" evidence="3">
    <location>
        <position position="276"/>
    </location>
</feature>
<dbReference type="RefSeq" id="XP_015269640.1">
    <property type="nucleotide sequence ID" value="XM_015414154.1"/>
</dbReference>
<evidence type="ECO:0000313" key="2">
    <source>
        <dbReference type="Proteomes" id="UP000694871"/>
    </source>
</evidence>
<organism evidence="2 3">
    <name type="scientific">Gekko japonicus</name>
    <name type="common">Schlegel's Japanese gecko</name>
    <dbReference type="NCBI Taxonomy" id="146911"/>
    <lineage>
        <taxon>Eukaryota</taxon>
        <taxon>Metazoa</taxon>
        <taxon>Chordata</taxon>
        <taxon>Craniata</taxon>
        <taxon>Vertebrata</taxon>
        <taxon>Euteleostomi</taxon>
        <taxon>Lepidosauria</taxon>
        <taxon>Squamata</taxon>
        <taxon>Bifurcata</taxon>
        <taxon>Gekkota</taxon>
        <taxon>Gekkonidae</taxon>
        <taxon>Gekkoninae</taxon>
        <taxon>Gekko</taxon>
    </lineage>
</organism>
<keyword evidence="2" id="KW-1185">Reference proteome</keyword>
<feature type="non-terminal residue" evidence="3">
    <location>
        <position position="1"/>
    </location>
</feature>
<name>A0ABM1K7F3_GEKJA</name>